<dbReference type="AlphaFoldDB" id="A0A6B9V818"/>
<proteinExistence type="predicted"/>
<evidence type="ECO:0000313" key="2">
    <source>
        <dbReference type="Proteomes" id="UP000464620"/>
    </source>
</evidence>
<evidence type="ECO:0000313" key="1">
    <source>
        <dbReference type="EMBL" id="QHN77580.1"/>
    </source>
</evidence>
<sequence length="138" mass="15617">MVLKIGLACQTEPIRNRKPLRPSDSFLVPVHQPLSPFLSFTIQNLALPSTKKNPRHLSSTTATARSGTLPPSIALRSFPLRPVRELQVSNPLFALTDSSFFLEVSSEFVVFRLLSRVLRLRLLPFNLFDMFFPNRALI</sequence>
<reference evidence="1 2" key="1">
    <citation type="submission" date="2020-01" db="EMBL/GenBank/DDBJ databases">
        <title>Genome sequence of Arachis hypogaea, cultivar Shitouqi.</title>
        <authorList>
            <person name="Zhuang W."/>
            <person name="Chen H."/>
            <person name="Varshney R."/>
            <person name="Wang D."/>
            <person name="Ming R."/>
        </authorList>
    </citation>
    <scope>NUCLEOTIDE SEQUENCE [LARGE SCALE GENOMIC DNA]</scope>
    <source>
        <tissue evidence="1">Young leaf</tissue>
    </source>
</reference>
<gene>
    <name evidence="1" type="ORF">DS421_19g653950</name>
</gene>
<dbReference type="Proteomes" id="UP000464620">
    <property type="component" value="Chromosome B09"/>
</dbReference>
<accession>A0A6B9V818</accession>
<organism evidence="1 2">
    <name type="scientific">Arachis hypogaea</name>
    <name type="common">Peanut</name>
    <dbReference type="NCBI Taxonomy" id="3818"/>
    <lineage>
        <taxon>Eukaryota</taxon>
        <taxon>Viridiplantae</taxon>
        <taxon>Streptophyta</taxon>
        <taxon>Embryophyta</taxon>
        <taxon>Tracheophyta</taxon>
        <taxon>Spermatophyta</taxon>
        <taxon>Magnoliopsida</taxon>
        <taxon>eudicotyledons</taxon>
        <taxon>Gunneridae</taxon>
        <taxon>Pentapetalae</taxon>
        <taxon>rosids</taxon>
        <taxon>fabids</taxon>
        <taxon>Fabales</taxon>
        <taxon>Fabaceae</taxon>
        <taxon>Papilionoideae</taxon>
        <taxon>50 kb inversion clade</taxon>
        <taxon>dalbergioids sensu lato</taxon>
        <taxon>Dalbergieae</taxon>
        <taxon>Pterocarpus clade</taxon>
        <taxon>Arachis</taxon>
    </lineage>
</organism>
<dbReference type="EMBL" id="CP031001">
    <property type="protein sequence ID" value="QHN77580.1"/>
    <property type="molecule type" value="Genomic_DNA"/>
</dbReference>
<name>A0A6B9V818_ARAHY</name>
<protein>
    <submittedName>
        <fullName evidence="1">Uncharacterized protein</fullName>
    </submittedName>
</protein>